<keyword evidence="1" id="KW-0812">Transmembrane</keyword>
<dbReference type="Pfam" id="PF07811">
    <property type="entry name" value="TadE"/>
    <property type="match status" value="1"/>
</dbReference>
<evidence type="ECO:0000313" key="3">
    <source>
        <dbReference type="EMBL" id="MFC4244970.1"/>
    </source>
</evidence>
<comment type="caution">
    <text evidence="3">The sequence shown here is derived from an EMBL/GenBank/DDBJ whole genome shotgun (WGS) entry which is preliminary data.</text>
</comment>
<evidence type="ECO:0000259" key="2">
    <source>
        <dbReference type="Pfam" id="PF07811"/>
    </source>
</evidence>
<accession>A0ABV8QBS6</accession>
<feature type="transmembrane region" description="Helical" evidence="1">
    <location>
        <begin position="20"/>
        <end position="43"/>
    </location>
</feature>
<dbReference type="EMBL" id="JBHSCN010000016">
    <property type="protein sequence ID" value="MFC4244970.1"/>
    <property type="molecule type" value="Genomic_DNA"/>
</dbReference>
<gene>
    <name evidence="3" type="ORF">ACFOYW_16495</name>
</gene>
<keyword evidence="4" id="KW-1185">Reference proteome</keyword>
<dbReference type="Proteomes" id="UP001595900">
    <property type="component" value="Unassembled WGS sequence"/>
</dbReference>
<evidence type="ECO:0000256" key="1">
    <source>
        <dbReference type="SAM" id="Phobius"/>
    </source>
</evidence>
<keyword evidence="1" id="KW-1133">Transmembrane helix</keyword>
<name>A0ABV8QBS6_9MICO</name>
<reference evidence="4" key="1">
    <citation type="journal article" date="2019" name="Int. J. Syst. Evol. Microbiol.">
        <title>The Global Catalogue of Microorganisms (GCM) 10K type strain sequencing project: providing services to taxonomists for standard genome sequencing and annotation.</title>
        <authorList>
            <consortium name="The Broad Institute Genomics Platform"/>
            <consortium name="The Broad Institute Genome Sequencing Center for Infectious Disease"/>
            <person name="Wu L."/>
            <person name="Ma J."/>
        </authorList>
    </citation>
    <scope>NUCLEOTIDE SEQUENCE [LARGE SCALE GENOMIC DNA]</scope>
    <source>
        <strain evidence="4">CGMCC 1.10363</strain>
    </source>
</reference>
<keyword evidence="1" id="KW-0472">Membrane</keyword>
<proteinExistence type="predicted"/>
<feature type="domain" description="TadE-like" evidence="2">
    <location>
        <begin position="14"/>
        <end position="56"/>
    </location>
</feature>
<dbReference type="RefSeq" id="WP_390231477.1">
    <property type="nucleotide sequence ID" value="NZ_JBHSCN010000016.1"/>
</dbReference>
<protein>
    <submittedName>
        <fullName evidence="3">TadE/TadG family type IV pilus assembly protein</fullName>
    </submittedName>
</protein>
<organism evidence="3 4">
    <name type="scientific">Gryllotalpicola reticulitermitis</name>
    <dbReference type="NCBI Taxonomy" id="1184153"/>
    <lineage>
        <taxon>Bacteria</taxon>
        <taxon>Bacillati</taxon>
        <taxon>Actinomycetota</taxon>
        <taxon>Actinomycetes</taxon>
        <taxon>Micrococcales</taxon>
        <taxon>Microbacteriaceae</taxon>
        <taxon>Gryllotalpicola</taxon>
    </lineage>
</organism>
<dbReference type="InterPro" id="IPR012495">
    <property type="entry name" value="TadE-like_dom"/>
</dbReference>
<evidence type="ECO:0000313" key="4">
    <source>
        <dbReference type="Proteomes" id="UP001595900"/>
    </source>
</evidence>
<sequence>MSGGASDRWPDELGSAIAEFVMVAGLLVMLLLAVVQFTVVLLVRNTVQDAAAQGARVAAFADASLDDGVRRTRQLIAASLGPSYAGQITARYSAKEAGDRTVEVRVDSPLPVIGLIGFSGALAVSGHAAAAE</sequence>